<evidence type="ECO:0000313" key="1">
    <source>
        <dbReference type="EMBL" id="GAG75322.1"/>
    </source>
</evidence>
<dbReference type="EMBL" id="BART01018482">
    <property type="protein sequence ID" value="GAG75322.1"/>
    <property type="molecule type" value="Genomic_DNA"/>
</dbReference>
<proteinExistence type="predicted"/>
<protein>
    <submittedName>
        <fullName evidence="1">Uncharacterized protein</fullName>
    </submittedName>
</protein>
<comment type="caution">
    <text evidence="1">The sequence shown here is derived from an EMBL/GenBank/DDBJ whole genome shotgun (WGS) entry which is preliminary data.</text>
</comment>
<gene>
    <name evidence="1" type="ORF">S01H4_34877</name>
</gene>
<dbReference type="AlphaFoldDB" id="X1B1V0"/>
<name>X1B1V0_9ZZZZ</name>
<reference evidence="1" key="1">
    <citation type="journal article" date="2014" name="Front. Microbiol.">
        <title>High frequency of phylogenetically diverse reductive dehalogenase-homologous genes in deep subseafloor sedimentary metagenomes.</title>
        <authorList>
            <person name="Kawai M."/>
            <person name="Futagami T."/>
            <person name="Toyoda A."/>
            <person name="Takaki Y."/>
            <person name="Nishi S."/>
            <person name="Hori S."/>
            <person name="Arai W."/>
            <person name="Tsubouchi T."/>
            <person name="Morono Y."/>
            <person name="Uchiyama I."/>
            <person name="Ito T."/>
            <person name="Fujiyama A."/>
            <person name="Inagaki F."/>
            <person name="Takami H."/>
        </authorList>
    </citation>
    <scope>NUCLEOTIDE SEQUENCE</scope>
    <source>
        <strain evidence="1">Expedition CK06-06</strain>
    </source>
</reference>
<organism evidence="1">
    <name type="scientific">marine sediment metagenome</name>
    <dbReference type="NCBI Taxonomy" id="412755"/>
    <lineage>
        <taxon>unclassified sequences</taxon>
        <taxon>metagenomes</taxon>
        <taxon>ecological metagenomes</taxon>
    </lineage>
</organism>
<accession>X1B1V0</accession>
<sequence>MKPMHGLGSMPNLQLKSKYMPRVGDLVSLSHISLFMDKDNNNNQNKNKNKNKNGKEINYVKNNIILGSKVSKLKTNIFGKILFVYINNQETGGVASSSTGIVSINYLYHH</sequence>